<name>A0ABT6WYC5_9ACTN</name>
<evidence type="ECO:0000313" key="2">
    <source>
        <dbReference type="EMBL" id="MDI6104615.1"/>
    </source>
</evidence>
<feature type="signal peptide" evidence="1">
    <location>
        <begin position="1"/>
        <end position="35"/>
    </location>
</feature>
<organism evidence="2 3">
    <name type="scientific">Actinoplanes sandaracinus</name>
    <dbReference type="NCBI Taxonomy" id="3045177"/>
    <lineage>
        <taxon>Bacteria</taxon>
        <taxon>Bacillati</taxon>
        <taxon>Actinomycetota</taxon>
        <taxon>Actinomycetes</taxon>
        <taxon>Micromonosporales</taxon>
        <taxon>Micromonosporaceae</taxon>
        <taxon>Actinoplanes</taxon>
    </lineage>
</organism>
<feature type="chain" id="PRO_5045725704" evidence="1">
    <location>
        <begin position="36"/>
        <end position="186"/>
    </location>
</feature>
<keyword evidence="1" id="KW-0732">Signal</keyword>
<protein>
    <submittedName>
        <fullName evidence="2">Uncharacterized protein</fullName>
    </submittedName>
</protein>
<comment type="caution">
    <text evidence="2">The sequence shown here is derived from an EMBL/GenBank/DDBJ whole genome shotgun (WGS) entry which is preliminary data.</text>
</comment>
<accession>A0ABT6WYC5</accession>
<sequence>MPSITTGRRHNWTGRTAAASFVALLALLAPGPSPAAAGNAAPAQPASSIMEEEPYEVTWTSKGRQNGNADARCRSNQAYLKLHYSGDYKVFVRLGLGRWDDYADYEELRGKSFYYSGALTPSKRATEGYLYLPDQHDPADMLVSRPVGVLGVKVVDPDTGEWLYENLSDIRLLCGYDFEVYLKDNV</sequence>
<reference evidence="2 3" key="1">
    <citation type="submission" date="2023-05" db="EMBL/GenBank/DDBJ databases">
        <title>Actinoplanes sp. NEAU-A12 genome sequencing.</title>
        <authorList>
            <person name="Wang Z.-S."/>
        </authorList>
    </citation>
    <scope>NUCLEOTIDE SEQUENCE [LARGE SCALE GENOMIC DNA]</scope>
    <source>
        <strain evidence="2 3">NEAU-A12</strain>
    </source>
</reference>
<keyword evidence="3" id="KW-1185">Reference proteome</keyword>
<proteinExistence type="predicted"/>
<evidence type="ECO:0000313" key="3">
    <source>
        <dbReference type="Proteomes" id="UP001241758"/>
    </source>
</evidence>
<dbReference type="RefSeq" id="WP_282766013.1">
    <property type="nucleotide sequence ID" value="NZ_JASCTH010000035.1"/>
</dbReference>
<evidence type="ECO:0000256" key="1">
    <source>
        <dbReference type="SAM" id="SignalP"/>
    </source>
</evidence>
<dbReference type="EMBL" id="JASCTH010000035">
    <property type="protein sequence ID" value="MDI6104615.1"/>
    <property type="molecule type" value="Genomic_DNA"/>
</dbReference>
<gene>
    <name evidence="2" type="ORF">QLQ12_39095</name>
</gene>
<dbReference type="Proteomes" id="UP001241758">
    <property type="component" value="Unassembled WGS sequence"/>
</dbReference>